<dbReference type="Gene3D" id="3.90.1410.10">
    <property type="entry name" value="set domain protein methyltransferase, domain 1"/>
    <property type="match status" value="1"/>
</dbReference>
<feature type="signal peptide" evidence="1">
    <location>
        <begin position="1"/>
        <end position="26"/>
    </location>
</feature>
<dbReference type="AlphaFoldDB" id="A0A7S1VGT3"/>
<dbReference type="GO" id="GO:0016279">
    <property type="term" value="F:protein-lysine N-methyltransferase activity"/>
    <property type="evidence" value="ECO:0007669"/>
    <property type="project" value="TreeGrafter"/>
</dbReference>
<dbReference type="EMBL" id="HBGK01040119">
    <property type="protein sequence ID" value="CAD9299457.1"/>
    <property type="molecule type" value="Transcribed_RNA"/>
</dbReference>
<protein>
    <recommendedName>
        <fullName evidence="2">SET domain-containing protein</fullName>
    </recommendedName>
</protein>
<dbReference type="CDD" id="cd10527">
    <property type="entry name" value="SET_LSMT"/>
    <property type="match status" value="1"/>
</dbReference>
<feature type="domain" description="SET" evidence="2">
    <location>
        <begin position="48"/>
        <end position="241"/>
    </location>
</feature>
<organism evidence="3">
    <name type="scientific">Grammatophora oceanica</name>
    <dbReference type="NCBI Taxonomy" id="210454"/>
    <lineage>
        <taxon>Eukaryota</taxon>
        <taxon>Sar</taxon>
        <taxon>Stramenopiles</taxon>
        <taxon>Ochrophyta</taxon>
        <taxon>Bacillariophyta</taxon>
        <taxon>Fragilariophyceae</taxon>
        <taxon>Fragilariophycidae</taxon>
        <taxon>Rhabdonematales</taxon>
        <taxon>Grammatophoraceae</taxon>
        <taxon>Grammatophora</taxon>
    </lineage>
</organism>
<dbReference type="InterPro" id="IPR050600">
    <property type="entry name" value="SETD3_SETD6_MTase"/>
</dbReference>
<dbReference type="SUPFAM" id="SSF82199">
    <property type="entry name" value="SET domain"/>
    <property type="match status" value="1"/>
</dbReference>
<dbReference type="InterPro" id="IPR001214">
    <property type="entry name" value="SET_dom"/>
</dbReference>
<sequence length="384" mass="44257">MISRLIALCMVVGGPLGLMLMGSVSANEMEHAVAQIEWLEKRGGYFNPKLSFAPLGSLPSAAKGVFTTEDIKQGETLLVLPQSAILGSGKESFERDHDFCETARNLLRQYRLGEKSEYWPYVNHVFSNNIRGRLPSQWSDEGKELLKFIKTDDLKPWKPTGVSYRGRCKDDDYEDPLIEDAYFITLSRSWDDKLLPVYDMMSHRNGNWTNVDSNSAHRGKDIVVFAVRDVKAGEQMYLSYNECSDCENYAYTYGLPDLVKDYGFVEQYPQRWIFPGPGKPMVFDLDVKDGLDGKPELYVTWRRNSKPKKKRKEEKIEFLEVHLDRLDMIKDKVYEEAMKLRDHERSVNLEFYETMKTALKYGIADSRGEPIKQVVCMEPTCEVQ</sequence>
<proteinExistence type="predicted"/>
<keyword evidence="1" id="KW-0732">Signal</keyword>
<evidence type="ECO:0000256" key="1">
    <source>
        <dbReference type="SAM" id="SignalP"/>
    </source>
</evidence>
<reference evidence="3" key="1">
    <citation type="submission" date="2021-01" db="EMBL/GenBank/DDBJ databases">
        <authorList>
            <person name="Corre E."/>
            <person name="Pelletier E."/>
            <person name="Niang G."/>
            <person name="Scheremetjew M."/>
            <person name="Finn R."/>
            <person name="Kale V."/>
            <person name="Holt S."/>
            <person name="Cochrane G."/>
            <person name="Meng A."/>
            <person name="Brown T."/>
            <person name="Cohen L."/>
        </authorList>
    </citation>
    <scope>NUCLEOTIDE SEQUENCE</scope>
    <source>
        <strain evidence="3">CCMP 410</strain>
    </source>
</reference>
<gene>
    <name evidence="3" type="ORF">GOCE00092_LOCUS20958</name>
</gene>
<accession>A0A7S1VGT3</accession>
<dbReference type="PANTHER" id="PTHR13271">
    <property type="entry name" value="UNCHARACTERIZED PUTATIVE METHYLTRANSFERASE"/>
    <property type="match status" value="1"/>
</dbReference>
<dbReference type="PROSITE" id="PS50280">
    <property type="entry name" value="SET"/>
    <property type="match status" value="1"/>
</dbReference>
<dbReference type="InterPro" id="IPR046341">
    <property type="entry name" value="SET_dom_sf"/>
</dbReference>
<name>A0A7S1VGT3_9STRA</name>
<evidence type="ECO:0000259" key="2">
    <source>
        <dbReference type="PROSITE" id="PS50280"/>
    </source>
</evidence>
<dbReference type="Pfam" id="PF00856">
    <property type="entry name" value="SET"/>
    <property type="match status" value="1"/>
</dbReference>
<feature type="chain" id="PRO_5031312205" description="SET domain-containing protein" evidence="1">
    <location>
        <begin position="27"/>
        <end position="384"/>
    </location>
</feature>
<evidence type="ECO:0000313" key="3">
    <source>
        <dbReference type="EMBL" id="CAD9299457.1"/>
    </source>
</evidence>